<organism evidence="2 3">
    <name type="scientific">Streptomyces nojiriensis</name>
    <dbReference type="NCBI Taxonomy" id="66374"/>
    <lineage>
        <taxon>Bacteria</taxon>
        <taxon>Bacillati</taxon>
        <taxon>Actinomycetota</taxon>
        <taxon>Actinomycetes</taxon>
        <taxon>Kitasatosporales</taxon>
        <taxon>Streptomycetaceae</taxon>
        <taxon>Streptomyces</taxon>
    </lineage>
</organism>
<evidence type="ECO:0008006" key="4">
    <source>
        <dbReference type="Google" id="ProtNLM"/>
    </source>
</evidence>
<dbReference type="EMBL" id="BNEC01000005">
    <property type="protein sequence ID" value="GHI72013.1"/>
    <property type="molecule type" value="Genomic_DNA"/>
</dbReference>
<feature type="compositionally biased region" description="Low complexity" evidence="1">
    <location>
        <begin position="785"/>
        <end position="808"/>
    </location>
</feature>
<name>A0ABQ3SV41_9ACTN</name>
<feature type="region of interest" description="Disordered" evidence="1">
    <location>
        <begin position="758"/>
        <end position="860"/>
    </location>
</feature>
<dbReference type="GeneID" id="95590247"/>
<evidence type="ECO:0000256" key="1">
    <source>
        <dbReference type="SAM" id="MobiDB-lite"/>
    </source>
</evidence>
<evidence type="ECO:0000313" key="3">
    <source>
        <dbReference type="Proteomes" id="UP000613974"/>
    </source>
</evidence>
<dbReference type="Gene3D" id="3.40.190.10">
    <property type="entry name" value="Periplasmic binding protein-like II"/>
    <property type="match status" value="2"/>
</dbReference>
<evidence type="ECO:0000313" key="2">
    <source>
        <dbReference type="EMBL" id="GHI72013.1"/>
    </source>
</evidence>
<gene>
    <name evidence="2" type="ORF">Snoj_59310</name>
</gene>
<dbReference type="Proteomes" id="UP000613974">
    <property type="component" value="Unassembled WGS sequence"/>
</dbReference>
<dbReference type="RefSeq" id="WP_189737101.1">
    <property type="nucleotide sequence ID" value="NZ_BMRL01000005.1"/>
</dbReference>
<keyword evidence="3" id="KW-1185">Reference proteome</keyword>
<feature type="compositionally biased region" description="Basic and acidic residues" evidence="1">
    <location>
        <begin position="758"/>
        <end position="772"/>
    </location>
</feature>
<feature type="compositionally biased region" description="Low complexity" evidence="1">
    <location>
        <begin position="816"/>
        <end position="860"/>
    </location>
</feature>
<reference evidence="3" key="1">
    <citation type="submission" date="2023-07" db="EMBL/GenBank/DDBJ databases">
        <title>Whole genome shotgun sequence of Streptomyces nojiriensis NBRC 13794.</title>
        <authorList>
            <person name="Komaki H."/>
            <person name="Tamura T."/>
        </authorList>
    </citation>
    <scope>NUCLEOTIDE SEQUENCE [LARGE SCALE GENOMIC DNA]</scope>
    <source>
        <strain evidence="3">NBRC 13794</strain>
    </source>
</reference>
<sequence length="919" mass="93944">MRGTLMRGTLMRGTLMRGPLTRGLRMPPMSRSRTLPISRVLRTLRIPPRLRLALGALCLALLPVVAATGPLGPLGPGAQQAYAADGPAADGSGATVTGSGDFATLKVTVSQTRNLVDQVVKVSWTGGAPTVSDTAYAANYLQIMQCWGDAATGPTTDQCQFGGSSALGAGAGNQAAGAYTNSRQLNYGDRLKDAENQPLPPPTPSGISFAPFRTVADDPVSPGNWNEFFDVNSTNEVPYARTNARGTGEVWFETQTAIEAPGLGCGAAVRDPQGATTGRGCWLVVVPRGTTEIDGTPYTGQSGGQLQSSPLSPANWKHRLVVPLGFEPLGSFCPIGAEERGTLGSEMAAEAVTRWQPALCQTGGKAIYGYAQVPDETARVKLLSGTPGLVFLGRPAAASAPGSETRRPVYAPVALSGITIGYFIESQAGFGAPDEVKARNGTRLGSLRLTPRLVAKLLTESYKDGNSRFAESTAKNPENLGRDPEFIRHNPDYTGLDFGGKLGDALVPQPLADTTRQLWEWVAQDAAAREFLTGVPDNEGSHGDRAYAGMAVNPHYKDLALPVDSFPKSDPYCQPFDDRPSFPLCIQDKHPYASDMHAAARAASRGDTLARTSWDATATPPAYKKDPPQPAGARAVLAVTDTATADRYGLVRAELLNAAGRFVAPEPAGLIAAAGARKAGPDGANGVSSPDPAAKDPAAYPLTVLTYAATVPADLTVAEGKDYGSLLAYAADRGQTPGVAAGTLPHGYAPLPEALRAQTREAARKVTAEAGKKPAPGGSAGAEAGGATTSGGTSAAAGGSAGGAAAASGSGGSTATGGSAPAPASAAGGAAPAAAAPAPPGTSGASASPAATAGQAPAARATGDTPRWVVGAIRHVLLICLLVGALAAFAGPLLPRLWPRLLPHLRALRAGAAHRDEGR</sequence>
<protein>
    <recommendedName>
        <fullName evidence="4">PBP domain-containing protein</fullName>
    </recommendedName>
</protein>
<accession>A0ABQ3SV41</accession>
<proteinExistence type="predicted"/>
<comment type="caution">
    <text evidence="2">The sequence shown here is derived from an EMBL/GenBank/DDBJ whole genome shotgun (WGS) entry which is preliminary data.</text>
</comment>